<accession>A0A1W1VG03</accession>
<evidence type="ECO:0000256" key="1">
    <source>
        <dbReference type="SAM" id="MobiDB-lite"/>
    </source>
</evidence>
<dbReference type="EMBL" id="FWWU01000009">
    <property type="protein sequence ID" value="SMB92265.1"/>
    <property type="molecule type" value="Genomic_DNA"/>
</dbReference>
<keyword evidence="3" id="KW-1185">Reference proteome</keyword>
<protein>
    <submittedName>
        <fullName evidence="2">Uncharacterized protein</fullName>
    </submittedName>
</protein>
<gene>
    <name evidence="2" type="ORF">SAMN00790413_01504</name>
</gene>
<sequence length="217" mass="22914">MRKATPKKAVGRSAAPPCPAGQHVGITGARLRATQGQSQQQSALVFQHPPFHLTQRAPHAQAWQRNLSLALRQHPRLPLPAVDLPLGLLGDQVGLREGEISEYPSSVSGPHATITSGSHPCCVPQFSASSRCKGPAAAPLCLGTRAKQHVQNGVGVRLAAACLTGRPDPARKVFLGAHAPERRAAHNADAAPFCARRMLFFPSCAYSTPPIFTLGGI</sequence>
<proteinExistence type="predicted"/>
<reference evidence="2 3" key="1">
    <citation type="submission" date="2017-04" db="EMBL/GenBank/DDBJ databases">
        <authorList>
            <person name="Afonso C.L."/>
            <person name="Miller P.J."/>
            <person name="Scott M.A."/>
            <person name="Spackman E."/>
            <person name="Goraichik I."/>
            <person name="Dimitrov K.M."/>
            <person name="Suarez D.L."/>
            <person name="Swayne D.E."/>
        </authorList>
    </citation>
    <scope>NUCLEOTIDE SEQUENCE [LARGE SCALE GENOMIC DNA]</scope>
    <source>
        <strain evidence="2 3">KR-140</strain>
    </source>
</reference>
<feature type="compositionally biased region" description="Basic residues" evidence="1">
    <location>
        <begin position="1"/>
        <end position="10"/>
    </location>
</feature>
<organism evidence="2 3">
    <name type="scientific">Deinococcus hopiensis KR-140</name>
    <dbReference type="NCBI Taxonomy" id="695939"/>
    <lineage>
        <taxon>Bacteria</taxon>
        <taxon>Thermotogati</taxon>
        <taxon>Deinococcota</taxon>
        <taxon>Deinococci</taxon>
        <taxon>Deinococcales</taxon>
        <taxon>Deinococcaceae</taxon>
        <taxon>Deinococcus</taxon>
    </lineage>
</organism>
<evidence type="ECO:0000313" key="2">
    <source>
        <dbReference type="EMBL" id="SMB92265.1"/>
    </source>
</evidence>
<feature type="region of interest" description="Disordered" evidence="1">
    <location>
        <begin position="1"/>
        <end position="24"/>
    </location>
</feature>
<evidence type="ECO:0000313" key="3">
    <source>
        <dbReference type="Proteomes" id="UP000192582"/>
    </source>
</evidence>
<name>A0A1W1VG03_9DEIO</name>
<dbReference type="STRING" id="695939.SAMN00790413_01504"/>
<dbReference type="Proteomes" id="UP000192582">
    <property type="component" value="Unassembled WGS sequence"/>
</dbReference>
<dbReference type="AlphaFoldDB" id="A0A1W1VG03"/>